<dbReference type="KEGG" id="sco:SCO4693"/>
<reference evidence="2 3" key="2">
    <citation type="journal article" date="2002" name="Nature">
        <title>Complete genome sequence of the model actinomycete Streptomyces coelicolor A3(2).</title>
        <authorList>
            <person name="Bentley S.D."/>
            <person name="Chater K.F."/>
            <person name="Cerdeno-Tarraga A.M."/>
            <person name="Challis G.L."/>
            <person name="Thomson N.R."/>
            <person name="James K.D."/>
            <person name="Harris D.E."/>
            <person name="Quail M.A."/>
            <person name="Kieser H."/>
            <person name="Harper D."/>
            <person name="Bateman A."/>
            <person name="Brown S."/>
            <person name="Chandra G."/>
            <person name="Chen C.W."/>
            <person name="Collins M."/>
            <person name="Cronin A."/>
            <person name="Fraser A."/>
            <person name="Goble A."/>
            <person name="Hidalgo J."/>
            <person name="Hornsby T."/>
            <person name="Howarth S."/>
            <person name="Huang C.H."/>
            <person name="Kieser T."/>
            <person name="Larke L."/>
            <person name="Murphy L."/>
            <person name="Oliver K."/>
            <person name="O'Neil S."/>
            <person name="Rabbinowitsch E."/>
            <person name="Rajandream M.A."/>
            <person name="Rutherford K."/>
            <person name="Rutter S."/>
            <person name="Seeger K."/>
            <person name="Saunders D."/>
            <person name="Sharp S."/>
            <person name="Squares R."/>
            <person name="Squares S."/>
            <person name="Taylor K."/>
            <person name="Warren T."/>
            <person name="Wietzorrek A."/>
            <person name="Woodward J."/>
            <person name="Barrell B.G."/>
            <person name="Parkhill J."/>
            <person name="Hopwood D.A."/>
        </authorList>
    </citation>
    <scope>NUCLEOTIDE SEQUENCE [LARGE SCALE GENOMIC DNA]</scope>
    <source>
        <strain evidence="3">ATCC BAA-471 / A3(2) / M145</strain>
    </source>
</reference>
<name>Q9L0E9_STRCO</name>
<dbReference type="AlphaFoldDB" id="Q9L0E9"/>
<dbReference type="EMBL" id="AL939121">
    <property type="protein sequence ID" value="CAB82061.1"/>
    <property type="molecule type" value="Genomic_DNA"/>
</dbReference>
<sequence length="86" mass="8939">MVSRPRRRRPAASSTRETIQPPGTGQLVVWMVTVTLLVAVVGSLANSGMALVGLLVLLPAAAAAHARCGRRLWSAPGPLSSAPPLF</sequence>
<gene>
    <name evidence="2" type="ordered locus">SCO4693</name>
    <name evidence="2" type="ORF">SCD31.18</name>
</gene>
<dbReference type="Proteomes" id="UP000001973">
    <property type="component" value="Chromosome"/>
</dbReference>
<organism evidence="2 3">
    <name type="scientific">Streptomyces coelicolor (strain ATCC BAA-471 / A3(2) / M145)</name>
    <dbReference type="NCBI Taxonomy" id="100226"/>
    <lineage>
        <taxon>Bacteria</taxon>
        <taxon>Bacillati</taxon>
        <taxon>Actinomycetota</taxon>
        <taxon>Actinomycetes</taxon>
        <taxon>Kitasatosporales</taxon>
        <taxon>Streptomycetaceae</taxon>
        <taxon>Streptomyces</taxon>
        <taxon>Streptomyces albidoflavus group</taxon>
    </lineage>
</organism>
<feature type="compositionally biased region" description="Basic residues" evidence="1">
    <location>
        <begin position="1"/>
        <end position="10"/>
    </location>
</feature>
<evidence type="ECO:0000313" key="2">
    <source>
        <dbReference type="EMBL" id="CAB82061.1"/>
    </source>
</evidence>
<dbReference type="EMBL" id="AL645882">
    <property type="protein sequence ID" value="CAB82061.1"/>
    <property type="molecule type" value="Genomic_DNA"/>
</dbReference>
<accession>Q9L0E9</accession>
<proteinExistence type="predicted"/>
<reference evidence="2 3" key="1">
    <citation type="journal article" date="1996" name="Mol. Microbiol.">
        <title>A set of ordered cosmids and a detailed genetic and physical map for the 8 Mb Streptomyces coelicolor A3(2) chromosome.</title>
        <authorList>
            <person name="Redenbach M."/>
            <person name="Kieser H.M."/>
            <person name="Denapaite D."/>
            <person name="Eichner A."/>
            <person name="Cullum J."/>
            <person name="Kinashi H."/>
            <person name="Hopwood D.A."/>
        </authorList>
    </citation>
    <scope>NUCLEOTIDE SEQUENCE [LARGE SCALE GENOMIC DNA]</scope>
    <source>
        <strain evidence="3">ATCC BAA-471 / A3(2) / M145</strain>
    </source>
</reference>
<keyword evidence="3" id="KW-1185">Reference proteome</keyword>
<dbReference type="HOGENOM" id="CLU_2496469_0_0_11"/>
<dbReference type="PaxDb" id="100226-SCO4693"/>
<dbReference type="InParanoid" id="Q9L0E9"/>
<dbReference type="STRING" id="100226.gene:17762342"/>
<protein>
    <submittedName>
        <fullName evidence="2">Membrane protein</fullName>
    </submittedName>
</protein>
<evidence type="ECO:0000313" key="3">
    <source>
        <dbReference type="Proteomes" id="UP000001973"/>
    </source>
</evidence>
<feature type="region of interest" description="Disordered" evidence="1">
    <location>
        <begin position="1"/>
        <end position="20"/>
    </location>
</feature>
<evidence type="ECO:0000256" key="1">
    <source>
        <dbReference type="SAM" id="MobiDB-lite"/>
    </source>
</evidence>